<dbReference type="Gramene" id="GBG65308">
    <property type="protein sequence ID" value="GBG65308"/>
    <property type="gene ID" value="CBR_g50348"/>
</dbReference>
<sequence>MRLRTSWLGSWSLMLRDLLRLVVTPVVGPGAEALSEAEPEPEAALADEADAIDVRASNGMIDHKTTEMEAKSIATEMVKALEEKVYREVEQCMQAMHRVEEEAIAALRGVTEEIKNSGSLCNPRRGSQASTMAMDQRGVQTRQSDAADNLVRADISTAEPQTKQEGEMVVPGYVRGGNNQLGEGDVMMASSLSAPPTPRGVSRRRSRGREKSPQCTPKGAITRTELIQLLGKHTKEVGCRIDALNRDVKTLKDMVKTFHASRRSLDSKSKLKGGLSRTTRSLSNQRMPITIKNPSIPEQLLGRLVRQMNDCKAQSQKLGGQVSLMSKDMKENRRAVSSLRAVYKTLTKKKVPSASTIVKDYLAQEEQGTELRVPSNAEHDTKSRPPTIPKKSSGLKAAHPIPKTPGKGNLPLSYGVGRDVRLPLRPQEATYPSNTCRRKASRRVDDESDDSCSGTKICHHFTIMKETDSERRQTKPAEHPYRPSENQRWEHVAESPLANHHPSPLSHHPASIDFTFAPTATASAWDDIQKSSGFPQPPVQSPHFHHRHSPVSDWDHSSIQTSRKGSNHSAESSIGSGFGIHGQGGGERQAHDSEMERDSSEGQWGKSGRGSELERLSQQHDNSPSIHRHEAKHSPFGGSSSTEPRREARRRYASLLRRTEDRCNRLRELYDELSALDKH</sequence>
<name>A0A388K5I0_CHABU</name>
<evidence type="ECO:0000313" key="4">
    <source>
        <dbReference type="Proteomes" id="UP000265515"/>
    </source>
</evidence>
<feature type="compositionally biased region" description="Basic and acidic residues" evidence="1">
    <location>
        <begin position="609"/>
        <end position="618"/>
    </location>
</feature>
<organism evidence="3 4">
    <name type="scientific">Chara braunii</name>
    <name type="common">Braun's stonewort</name>
    <dbReference type="NCBI Taxonomy" id="69332"/>
    <lineage>
        <taxon>Eukaryota</taxon>
        <taxon>Viridiplantae</taxon>
        <taxon>Streptophyta</taxon>
        <taxon>Charophyceae</taxon>
        <taxon>Charales</taxon>
        <taxon>Characeae</taxon>
        <taxon>Chara</taxon>
    </lineage>
</organism>
<dbReference type="EMBL" id="BFEA01000060">
    <property type="protein sequence ID" value="GBG65308.1"/>
    <property type="molecule type" value="Genomic_DNA"/>
</dbReference>
<dbReference type="AlphaFoldDB" id="A0A388K5I0"/>
<evidence type="ECO:0000256" key="1">
    <source>
        <dbReference type="SAM" id="MobiDB-lite"/>
    </source>
</evidence>
<comment type="caution">
    <text evidence="3">The sequence shown here is derived from an EMBL/GenBank/DDBJ whole genome shotgun (WGS) entry which is preliminary data.</text>
</comment>
<feature type="chain" id="PRO_5017387396" evidence="2">
    <location>
        <begin position="34"/>
        <end position="679"/>
    </location>
</feature>
<gene>
    <name evidence="3" type="ORF">CBR_g50348</name>
</gene>
<keyword evidence="4" id="KW-1185">Reference proteome</keyword>
<evidence type="ECO:0000256" key="2">
    <source>
        <dbReference type="SAM" id="SignalP"/>
    </source>
</evidence>
<feature type="compositionally biased region" description="Polar residues" evidence="1">
    <location>
        <begin position="557"/>
        <end position="571"/>
    </location>
</feature>
<keyword evidence="2" id="KW-0732">Signal</keyword>
<feature type="region of interest" description="Disordered" evidence="1">
    <location>
        <begin position="189"/>
        <end position="217"/>
    </location>
</feature>
<reference evidence="3 4" key="1">
    <citation type="journal article" date="2018" name="Cell">
        <title>The Chara Genome: Secondary Complexity and Implications for Plant Terrestrialization.</title>
        <authorList>
            <person name="Nishiyama T."/>
            <person name="Sakayama H."/>
            <person name="Vries J.D."/>
            <person name="Buschmann H."/>
            <person name="Saint-Marcoux D."/>
            <person name="Ullrich K.K."/>
            <person name="Haas F.B."/>
            <person name="Vanderstraeten L."/>
            <person name="Becker D."/>
            <person name="Lang D."/>
            <person name="Vosolsobe S."/>
            <person name="Rombauts S."/>
            <person name="Wilhelmsson P.K.I."/>
            <person name="Janitza P."/>
            <person name="Kern R."/>
            <person name="Heyl A."/>
            <person name="Rumpler F."/>
            <person name="Villalobos L.I.A.C."/>
            <person name="Clay J.M."/>
            <person name="Skokan R."/>
            <person name="Toyoda A."/>
            <person name="Suzuki Y."/>
            <person name="Kagoshima H."/>
            <person name="Schijlen E."/>
            <person name="Tajeshwar N."/>
            <person name="Catarino B."/>
            <person name="Hetherington A.J."/>
            <person name="Saltykova A."/>
            <person name="Bonnot C."/>
            <person name="Breuninger H."/>
            <person name="Symeonidi A."/>
            <person name="Radhakrishnan G.V."/>
            <person name="Van Nieuwerburgh F."/>
            <person name="Deforce D."/>
            <person name="Chang C."/>
            <person name="Karol K.G."/>
            <person name="Hedrich R."/>
            <person name="Ulvskov P."/>
            <person name="Glockner G."/>
            <person name="Delwiche C.F."/>
            <person name="Petrasek J."/>
            <person name="Van de Peer Y."/>
            <person name="Friml J."/>
            <person name="Beilby M."/>
            <person name="Dolan L."/>
            <person name="Kohara Y."/>
            <person name="Sugano S."/>
            <person name="Fujiyama A."/>
            <person name="Delaux P.-M."/>
            <person name="Quint M."/>
            <person name="TheiBen G."/>
            <person name="Hagemann M."/>
            <person name="Harholt J."/>
            <person name="Dunand C."/>
            <person name="Zachgo S."/>
            <person name="Langdale J."/>
            <person name="Maumus F."/>
            <person name="Straeten D.V.D."/>
            <person name="Gould S.B."/>
            <person name="Rensing S.A."/>
        </authorList>
    </citation>
    <scope>NUCLEOTIDE SEQUENCE [LARGE SCALE GENOMIC DNA]</scope>
    <source>
        <strain evidence="3 4">S276</strain>
    </source>
</reference>
<dbReference type="Proteomes" id="UP000265515">
    <property type="component" value="Unassembled WGS sequence"/>
</dbReference>
<feature type="region of interest" description="Disordered" evidence="1">
    <location>
        <begin position="427"/>
        <end position="453"/>
    </location>
</feature>
<feature type="region of interest" description="Disordered" evidence="1">
    <location>
        <begin position="366"/>
        <end position="414"/>
    </location>
</feature>
<proteinExistence type="predicted"/>
<feature type="region of interest" description="Disordered" evidence="1">
    <location>
        <begin position="528"/>
        <end position="652"/>
    </location>
</feature>
<feature type="region of interest" description="Disordered" evidence="1">
    <location>
        <begin position="467"/>
        <end position="489"/>
    </location>
</feature>
<protein>
    <submittedName>
        <fullName evidence="3">Uncharacterized protein</fullName>
    </submittedName>
</protein>
<evidence type="ECO:0000313" key="3">
    <source>
        <dbReference type="EMBL" id="GBG65308.1"/>
    </source>
</evidence>
<feature type="compositionally biased region" description="Basic and acidic residues" evidence="1">
    <location>
        <begin position="588"/>
        <end position="600"/>
    </location>
</feature>
<accession>A0A388K5I0</accession>
<feature type="compositionally biased region" description="Gly residues" evidence="1">
    <location>
        <begin position="576"/>
        <end position="587"/>
    </location>
</feature>
<feature type="signal peptide" evidence="2">
    <location>
        <begin position="1"/>
        <end position="33"/>
    </location>
</feature>